<dbReference type="SUPFAM" id="SSF53335">
    <property type="entry name" value="S-adenosyl-L-methionine-dependent methyltransferases"/>
    <property type="match status" value="1"/>
</dbReference>
<name>A0A8J5ZWC7_GALPY</name>
<proteinExistence type="inferred from homology"/>
<dbReference type="AlphaFoldDB" id="A0A8J5ZWC7"/>
<evidence type="ECO:0000256" key="5">
    <source>
        <dbReference type="SAM" id="MobiDB-lite"/>
    </source>
</evidence>
<dbReference type="Pfam" id="PF10294">
    <property type="entry name" value="Methyltransf_16"/>
    <property type="match status" value="1"/>
</dbReference>
<keyword evidence="1 6" id="KW-0489">Methyltransferase</keyword>
<comment type="caution">
    <text evidence="6">The sequence shown here is derived from an EMBL/GenBank/DDBJ whole genome shotgun (WGS) entry which is preliminary data.</text>
</comment>
<dbReference type="GO" id="GO:0005737">
    <property type="term" value="C:cytoplasm"/>
    <property type="evidence" value="ECO:0007669"/>
    <property type="project" value="TreeGrafter"/>
</dbReference>
<feature type="compositionally biased region" description="Basic residues" evidence="5">
    <location>
        <begin position="408"/>
        <end position="418"/>
    </location>
</feature>
<dbReference type="PANTHER" id="PTHR14614">
    <property type="entry name" value="HEPATOCELLULAR CARCINOMA-ASSOCIATED ANTIGEN"/>
    <property type="match status" value="1"/>
</dbReference>
<dbReference type="GO" id="GO:0005634">
    <property type="term" value="C:nucleus"/>
    <property type="evidence" value="ECO:0007669"/>
    <property type="project" value="TreeGrafter"/>
</dbReference>
<dbReference type="OrthoDB" id="407325at2759"/>
<dbReference type="Gene3D" id="3.40.50.150">
    <property type="entry name" value="Vaccinia Virus protein VP39"/>
    <property type="match status" value="1"/>
</dbReference>
<evidence type="ECO:0000256" key="2">
    <source>
        <dbReference type="ARBA" id="ARBA00022679"/>
    </source>
</evidence>
<organism evidence="6 7">
    <name type="scientific">Galemys pyrenaicus</name>
    <name type="common">Iberian desman</name>
    <name type="synonym">Pyrenean desman</name>
    <dbReference type="NCBI Taxonomy" id="202257"/>
    <lineage>
        <taxon>Eukaryota</taxon>
        <taxon>Metazoa</taxon>
        <taxon>Chordata</taxon>
        <taxon>Craniata</taxon>
        <taxon>Vertebrata</taxon>
        <taxon>Euteleostomi</taxon>
        <taxon>Mammalia</taxon>
        <taxon>Eutheria</taxon>
        <taxon>Laurasiatheria</taxon>
        <taxon>Eulipotyphla</taxon>
        <taxon>Talpidae</taxon>
        <taxon>Galemys</taxon>
    </lineage>
</organism>
<dbReference type="InterPro" id="IPR019410">
    <property type="entry name" value="Methyltransf_16"/>
</dbReference>
<keyword evidence="2" id="KW-0808">Transferase</keyword>
<reference evidence="6" key="1">
    <citation type="journal article" date="2021" name="Evol. Appl.">
        <title>The genome of the Pyrenean desman and the effects of bottlenecks and inbreeding on the genomic landscape of an endangered species.</title>
        <authorList>
            <person name="Escoda L."/>
            <person name="Castresana J."/>
        </authorList>
    </citation>
    <scope>NUCLEOTIDE SEQUENCE</scope>
    <source>
        <strain evidence="6">IBE-C5619</strain>
    </source>
</reference>
<dbReference type="EMBL" id="JAGFMF010012102">
    <property type="protein sequence ID" value="KAG8507465.1"/>
    <property type="molecule type" value="Genomic_DNA"/>
</dbReference>
<evidence type="ECO:0000313" key="6">
    <source>
        <dbReference type="EMBL" id="KAG8507465.1"/>
    </source>
</evidence>
<sequence length="516" mass="56515">RLPENSLSNHLPSLGLDVPRPSCPPLGLPRSAIGLGAAGVRPHIRRDSAMLGRSGREGSRLPATRLARFRSRHFWRRHLSVARFRKAGDRRASSLGLGWDLGAAAPLFASGLQGPDGAREGYVAAGRRPQGARGSSARSLAARPPLPLPADSCAAGTPPGEHGLRGQAVRVQRFRFSGQPGLGTQGPELEVRVPQIGAGVSLPGIVAAKCGAEVTLSDSSELPHCLATCRHSCQINNLPQVNVVGITWGHVSQELLALPPQDIILASDVFFEPEDFEDILTTIYFLMQKNPKVQLWSTYQVRSADWSLEALLYKWDMKCVHIPLGSFDADKEDLAESALPGRHTVEMLVISSAKDIHKGYRQHLQICLCNPGQRAKVKKGLKQCTNSHQHRSATHILCSPRASPPRGGRPRVTRRLAPRHPCAGWAERPGRAATLPFAQEDTAPSSSGDLGGLLDRERDLDSLLDTGGGLRERDLERERERDLDTDEDLDLDRRADLDLDVERDLERVRERDLERL</sequence>
<feature type="compositionally biased region" description="Low complexity" evidence="5">
    <location>
        <begin position="131"/>
        <end position="143"/>
    </location>
</feature>
<evidence type="ECO:0000256" key="4">
    <source>
        <dbReference type="ARBA" id="ARBA00043988"/>
    </source>
</evidence>
<feature type="region of interest" description="Disordered" evidence="5">
    <location>
        <begin position="127"/>
        <end position="164"/>
    </location>
</feature>
<comment type="similarity">
    <text evidence="4">Belongs to the methyltransferase superfamily. METTL23 family.</text>
</comment>
<keyword evidence="3" id="KW-0949">S-adenosyl-L-methionine</keyword>
<keyword evidence="7" id="KW-1185">Reference proteome</keyword>
<evidence type="ECO:0000313" key="7">
    <source>
        <dbReference type="Proteomes" id="UP000700334"/>
    </source>
</evidence>
<feature type="non-terminal residue" evidence="6">
    <location>
        <position position="1"/>
    </location>
</feature>
<dbReference type="PANTHER" id="PTHR14614:SF164">
    <property type="entry name" value="HISTONE-ARGININE METHYLTRANSFERASE METTL23"/>
    <property type="match status" value="1"/>
</dbReference>
<dbReference type="GO" id="GO:0008168">
    <property type="term" value="F:methyltransferase activity"/>
    <property type="evidence" value="ECO:0007669"/>
    <property type="project" value="UniProtKB-KW"/>
</dbReference>
<feature type="region of interest" description="Disordered" evidence="5">
    <location>
        <begin position="392"/>
        <end position="430"/>
    </location>
</feature>
<protein>
    <submittedName>
        <fullName evidence="6">Methyltransferase-like protein 23</fullName>
    </submittedName>
</protein>
<evidence type="ECO:0000256" key="1">
    <source>
        <dbReference type="ARBA" id="ARBA00022603"/>
    </source>
</evidence>
<dbReference type="InterPro" id="IPR029063">
    <property type="entry name" value="SAM-dependent_MTases_sf"/>
</dbReference>
<dbReference type="GO" id="GO:0032259">
    <property type="term" value="P:methylation"/>
    <property type="evidence" value="ECO:0007669"/>
    <property type="project" value="UniProtKB-KW"/>
</dbReference>
<gene>
    <name evidence="6" type="ORF">J0S82_013167</name>
</gene>
<dbReference type="Proteomes" id="UP000700334">
    <property type="component" value="Unassembled WGS sequence"/>
</dbReference>
<accession>A0A8J5ZWC7</accession>
<feature type="region of interest" description="Disordered" evidence="5">
    <location>
        <begin position="475"/>
        <end position="495"/>
    </location>
</feature>
<evidence type="ECO:0000256" key="3">
    <source>
        <dbReference type="ARBA" id="ARBA00022691"/>
    </source>
</evidence>